<evidence type="ECO:0000313" key="12">
    <source>
        <dbReference type="Proteomes" id="UP000515152"/>
    </source>
</evidence>
<evidence type="ECO:0000259" key="11">
    <source>
        <dbReference type="PROSITE" id="PS50188"/>
    </source>
</evidence>
<dbReference type="SUPFAM" id="SSF57850">
    <property type="entry name" value="RING/U-box"/>
    <property type="match status" value="1"/>
</dbReference>
<keyword evidence="3" id="KW-0963">Cytoplasm</keyword>
<dbReference type="PROSITE" id="PS00518">
    <property type="entry name" value="ZF_RING_1"/>
    <property type="match status" value="1"/>
</dbReference>
<feature type="domain" description="B30.2/SPRY" evidence="11">
    <location>
        <begin position="266"/>
        <end position="458"/>
    </location>
</feature>
<feature type="domain" description="B box-type" evidence="10">
    <location>
        <begin position="78"/>
        <end position="119"/>
    </location>
</feature>
<keyword evidence="12" id="KW-1185">Reference proteome</keyword>
<organism evidence="12 13">
    <name type="scientific">Clupea harengus</name>
    <name type="common">Atlantic herring</name>
    <dbReference type="NCBI Taxonomy" id="7950"/>
    <lineage>
        <taxon>Eukaryota</taxon>
        <taxon>Metazoa</taxon>
        <taxon>Chordata</taxon>
        <taxon>Craniata</taxon>
        <taxon>Vertebrata</taxon>
        <taxon>Euteleostomi</taxon>
        <taxon>Actinopterygii</taxon>
        <taxon>Neopterygii</taxon>
        <taxon>Teleostei</taxon>
        <taxon>Clupei</taxon>
        <taxon>Clupeiformes</taxon>
        <taxon>Clupeoidei</taxon>
        <taxon>Clupeidae</taxon>
        <taxon>Clupea</taxon>
    </lineage>
</organism>
<dbReference type="Gene3D" id="3.30.160.60">
    <property type="entry name" value="Classic Zinc Finger"/>
    <property type="match status" value="1"/>
</dbReference>
<dbReference type="FunFam" id="2.60.120.920:FF:000004">
    <property type="entry name" value="Butyrophilin subfamily 1 member A1"/>
    <property type="match status" value="1"/>
</dbReference>
<dbReference type="Proteomes" id="UP000515152">
    <property type="component" value="Chromosome 2"/>
</dbReference>
<dbReference type="InterPro" id="IPR017907">
    <property type="entry name" value="Znf_RING_CS"/>
</dbReference>
<dbReference type="SUPFAM" id="SSF49899">
    <property type="entry name" value="Concanavalin A-like lectins/glucanases"/>
    <property type="match status" value="1"/>
</dbReference>
<dbReference type="Pfam" id="PF00622">
    <property type="entry name" value="SPRY"/>
    <property type="match status" value="1"/>
</dbReference>
<evidence type="ECO:0000256" key="1">
    <source>
        <dbReference type="ARBA" id="ARBA00004496"/>
    </source>
</evidence>
<protein>
    <submittedName>
        <fullName evidence="13">E3 ubiquitin-protein ligase TRIM39-like</fullName>
    </submittedName>
</protein>
<comment type="similarity">
    <text evidence="2">Belongs to the TRIM/RBCC family.</text>
</comment>
<comment type="subcellular location">
    <subcellularLocation>
        <location evidence="1">Cytoplasm</location>
    </subcellularLocation>
</comment>
<dbReference type="GO" id="GO:0008270">
    <property type="term" value="F:zinc ion binding"/>
    <property type="evidence" value="ECO:0007669"/>
    <property type="project" value="UniProtKB-KW"/>
</dbReference>
<dbReference type="InterPro" id="IPR003879">
    <property type="entry name" value="Butyrophylin_SPRY"/>
</dbReference>
<dbReference type="InterPro" id="IPR001870">
    <property type="entry name" value="B30.2/SPRY"/>
</dbReference>
<dbReference type="InterPro" id="IPR003877">
    <property type="entry name" value="SPRY_dom"/>
</dbReference>
<dbReference type="InterPro" id="IPR050143">
    <property type="entry name" value="TRIM/RBCC"/>
</dbReference>
<dbReference type="AlphaFoldDB" id="A0A6P8GFH4"/>
<dbReference type="InterPro" id="IPR013320">
    <property type="entry name" value="ConA-like_dom_sf"/>
</dbReference>
<dbReference type="InterPro" id="IPR001841">
    <property type="entry name" value="Znf_RING"/>
</dbReference>
<evidence type="ECO:0000256" key="4">
    <source>
        <dbReference type="ARBA" id="ARBA00022723"/>
    </source>
</evidence>
<name>A0A6P8GFH4_CLUHA</name>
<dbReference type="Pfam" id="PF13765">
    <property type="entry name" value="PRY"/>
    <property type="match status" value="1"/>
</dbReference>
<dbReference type="OrthoDB" id="654191at2759"/>
<dbReference type="SMART" id="SM00589">
    <property type="entry name" value="PRY"/>
    <property type="match status" value="1"/>
</dbReference>
<dbReference type="InterPro" id="IPR018957">
    <property type="entry name" value="Znf_C3HC4_RING-type"/>
</dbReference>
<proteinExistence type="inferred from homology"/>
<dbReference type="InterPro" id="IPR043136">
    <property type="entry name" value="B30.2/SPRY_sf"/>
</dbReference>
<evidence type="ECO:0000256" key="3">
    <source>
        <dbReference type="ARBA" id="ARBA00022490"/>
    </source>
</evidence>
<dbReference type="SUPFAM" id="SSF57845">
    <property type="entry name" value="B-box zinc-binding domain"/>
    <property type="match status" value="1"/>
</dbReference>
<dbReference type="SMART" id="SM00184">
    <property type="entry name" value="RING"/>
    <property type="match status" value="1"/>
</dbReference>
<dbReference type="Gene3D" id="3.30.40.10">
    <property type="entry name" value="Zinc/RING finger domain, C3HC4 (zinc finger)"/>
    <property type="match status" value="1"/>
</dbReference>
<evidence type="ECO:0000313" key="13">
    <source>
        <dbReference type="RefSeq" id="XP_031436001.1"/>
    </source>
</evidence>
<evidence type="ECO:0000256" key="5">
    <source>
        <dbReference type="ARBA" id="ARBA00022771"/>
    </source>
</evidence>
<dbReference type="SUPFAM" id="SSF69349">
    <property type="entry name" value="Phage fibre proteins"/>
    <property type="match status" value="1"/>
</dbReference>
<sequence>MASKLEEDISCPVCTDIFKDPVLLSCSHSFCKVCLQQYWGTKGSRECPVCRRRSSKDNPPMNLALKNLCETFLQERGQRGALCSLHGDKLKLFCHDDQQLVCLVCRDSKLHRNHQFSPIAEAAVDRKEEIMVKVDPLKEKLKAFEKEKLIYDETAKRIKTKAQNTEKMIKEEFEKLHQFLRDEEAARTASLREEEEQKSQMMKEKIEKMSREISSLSDSIRAIEEKMGADDIKFLQNYKSTVERAQCTLQDPERVSGALINVAKHLGNLKFRVWEKMQDIVQYTPVTLDPKTSHPQLILSEDLTSVRFSDKRQQLPDNPERFDPYFSVLGSEGFNSGTHCWDVEVGENTWWNVGVMTESLQRKGDYTSMSGRWSVGYSDGKYGTCSTPQPYTLLTGKQKLQRIRVQLDWDRGKLSFSDPDNNKHIYTVTHTFTERVFPYFNVACKLFPLRMLPVKASVKHNPTVFIHHNPTDLIQHNPTDLIQHNPTDLIQHNPTDLIQHNPTVFIHHNPTDLIQHNPTVFIHHNPTDLIQHNPTDLIQHNPTVFIQHNPTDLIQHNHTVLIQHNPTDLIQHNPTDLIQHNPTVLINHNPTVFIQHNHTVKK</sequence>
<dbReference type="PROSITE" id="PS50089">
    <property type="entry name" value="ZF_RING_2"/>
    <property type="match status" value="1"/>
</dbReference>
<dbReference type="SMART" id="SM00336">
    <property type="entry name" value="BBOX"/>
    <property type="match status" value="1"/>
</dbReference>
<accession>A0A6P8GFH4</accession>
<dbReference type="CDD" id="cd22249">
    <property type="entry name" value="UDM1_RNF168_RNF169-like"/>
    <property type="match status" value="1"/>
</dbReference>
<dbReference type="InterPro" id="IPR058030">
    <property type="entry name" value="TRIM8/14/16/25/29/45/65_CC"/>
</dbReference>
<dbReference type="InterPro" id="IPR006574">
    <property type="entry name" value="PRY"/>
</dbReference>
<dbReference type="PROSITE" id="PS50188">
    <property type="entry name" value="B302_SPRY"/>
    <property type="match status" value="1"/>
</dbReference>
<dbReference type="CDD" id="cd19800">
    <property type="entry name" value="Bbox2_xNF7-like"/>
    <property type="match status" value="1"/>
</dbReference>
<dbReference type="CDD" id="cd12893">
    <property type="entry name" value="SPRY_PRY_TRIM35"/>
    <property type="match status" value="1"/>
</dbReference>
<evidence type="ECO:0000256" key="2">
    <source>
        <dbReference type="ARBA" id="ARBA00008518"/>
    </source>
</evidence>
<dbReference type="SMART" id="SM00449">
    <property type="entry name" value="SPRY"/>
    <property type="match status" value="1"/>
</dbReference>
<dbReference type="GO" id="GO:0005737">
    <property type="term" value="C:cytoplasm"/>
    <property type="evidence" value="ECO:0007669"/>
    <property type="project" value="UniProtKB-SubCell"/>
</dbReference>
<dbReference type="InterPro" id="IPR013083">
    <property type="entry name" value="Znf_RING/FYVE/PHD"/>
</dbReference>
<dbReference type="PRINTS" id="PR01407">
    <property type="entry name" value="BUTYPHLNCDUF"/>
</dbReference>
<keyword evidence="4" id="KW-0479">Metal-binding</keyword>
<evidence type="ECO:0000259" key="9">
    <source>
        <dbReference type="PROSITE" id="PS50089"/>
    </source>
</evidence>
<dbReference type="PROSITE" id="PS50119">
    <property type="entry name" value="ZF_BBOX"/>
    <property type="match status" value="1"/>
</dbReference>
<feature type="coiled-coil region" evidence="8">
    <location>
        <begin position="192"/>
        <end position="226"/>
    </location>
</feature>
<dbReference type="Pfam" id="PF25600">
    <property type="entry name" value="TRIM_CC"/>
    <property type="match status" value="1"/>
</dbReference>
<dbReference type="Gene3D" id="2.60.120.920">
    <property type="match status" value="1"/>
</dbReference>
<evidence type="ECO:0000256" key="7">
    <source>
        <dbReference type="PROSITE-ProRule" id="PRU00024"/>
    </source>
</evidence>
<dbReference type="GeneID" id="116223444"/>
<evidence type="ECO:0000256" key="8">
    <source>
        <dbReference type="SAM" id="Coils"/>
    </source>
</evidence>
<feature type="domain" description="RING-type" evidence="9">
    <location>
        <begin position="11"/>
        <end position="51"/>
    </location>
</feature>
<dbReference type="PANTHER" id="PTHR24103">
    <property type="entry name" value="E3 UBIQUITIN-PROTEIN LIGASE TRIM"/>
    <property type="match status" value="1"/>
</dbReference>
<reference evidence="13" key="1">
    <citation type="submission" date="2025-08" db="UniProtKB">
        <authorList>
            <consortium name="RefSeq"/>
        </authorList>
    </citation>
    <scope>IDENTIFICATION</scope>
</reference>
<dbReference type="RefSeq" id="XP_031436001.1">
    <property type="nucleotide sequence ID" value="XM_031580141.2"/>
</dbReference>
<keyword evidence="6" id="KW-0862">Zinc</keyword>
<dbReference type="KEGG" id="char:116223444"/>
<dbReference type="InterPro" id="IPR000315">
    <property type="entry name" value="Znf_B-box"/>
</dbReference>
<keyword evidence="8" id="KW-0175">Coiled coil</keyword>
<dbReference type="Pfam" id="PF00097">
    <property type="entry name" value="zf-C3HC4"/>
    <property type="match status" value="1"/>
</dbReference>
<gene>
    <name evidence="13" type="primary">LOC116223444</name>
</gene>
<evidence type="ECO:0000259" key="10">
    <source>
        <dbReference type="PROSITE" id="PS50119"/>
    </source>
</evidence>
<evidence type="ECO:0000256" key="6">
    <source>
        <dbReference type="ARBA" id="ARBA00022833"/>
    </source>
</evidence>
<keyword evidence="5 7" id="KW-0863">Zinc-finger</keyword>
<dbReference type="Pfam" id="PF00643">
    <property type="entry name" value="zf-B_box"/>
    <property type="match status" value="1"/>
</dbReference>